<organism evidence="2 3">
    <name type="scientific">Sphingomonas ginkgonis</name>
    <dbReference type="NCBI Taxonomy" id="2315330"/>
    <lineage>
        <taxon>Bacteria</taxon>
        <taxon>Pseudomonadati</taxon>
        <taxon>Pseudomonadota</taxon>
        <taxon>Alphaproteobacteria</taxon>
        <taxon>Sphingomonadales</taxon>
        <taxon>Sphingomonadaceae</taxon>
        <taxon>Sphingomonas</taxon>
    </lineage>
</organism>
<feature type="transmembrane region" description="Helical" evidence="1">
    <location>
        <begin position="280"/>
        <end position="303"/>
    </location>
</feature>
<protein>
    <submittedName>
        <fullName evidence="2">Uncharacterized protein</fullName>
    </submittedName>
</protein>
<feature type="transmembrane region" description="Helical" evidence="1">
    <location>
        <begin position="166"/>
        <end position="188"/>
    </location>
</feature>
<evidence type="ECO:0000313" key="3">
    <source>
        <dbReference type="Proteomes" id="UP000274661"/>
    </source>
</evidence>
<accession>A0A3R9YLZ9</accession>
<feature type="transmembrane region" description="Helical" evidence="1">
    <location>
        <begin position="248"/>
        <end position="268"/>
    </location>
</feature>
<feature type="transmembrane region" description="Helical" evidence="1">
    <location>
        <begin position="315"/>
        <end position="341"/>
    </location>
</feature>
<keyword evidence="1" id="KW-0812">Transmembrane</keyword>
<dbReference type="Proteomes" id="UP000274661">
    <property type="component" value="Unassembled WGS sequence"/>
</dbReference>
<proteinExistence type="predicted"/>
<reference evidence="2 3" key="1">
    <citation type="submission" date="2018-12" db="EMBL/GenBank/DDBJ databases">
        <title>Sphingomonas sp. HMF7854 Genome sequencing and assembly.</title>
        <authorList>
            <person name="Cha I."/>
            <person name="Kang H."/>
            <person name="Kim H."/>
            <person name="Kang J."/>
            <person name="Joh K."/>
        </authorList>
    </citation>
    <scope>NUCLEOTIDE SEQUENCE [LARGE SCALE GENOMIC DNA]</scope>
    <source>
        <strain evidence="2 3">HMF7854</strain>
    </source>
</reference>
<feature type="transmembrane region" description="Helical" evidence="1">
    <location>
        <begin position="136"/>
        <end position="159"/>
    </location>
</feature>
<dbReference type="EMBL" id="RWJF01000001">
    <property type="protein sequence ID" value="RST30530.1"/>
    <property type="molecule type" value="Genomic_DNA"/>
</dbReference>
<feature type="transmembrane region" description="Helical" evidence="1">
    <location>
        <begin position="194"/>
        <end position="212"/>
    </location>
</feature>
<dbReference type="RefSeq" id="WP_126718363.1">
    <property type="nucleotide sequence ID" value="NZ_RWJF01000001.1"/>
</dbReference>
<name>A0A3R9YLZ9_9SPHN</name>
<keyword evidence="1" id="KW-0472">Membrane</keyword>
<feature type="transmembrane region" description="Helical" evidence="1">
    <location>
        <begin position="224"/>
        <end position="242"/>
    </location>
</feature>
<keyword evidence="1" id="KW-1133">Transmembrane helix</keyword>
<comment type="caution">
    <text evidence="2">The sequence shown here is derived from an EMBL/GenBank/DDBJ whole genome shotgun (WGS) entry which is preliminary data.</text>
</comment>
<feature type="transmembrane region" description="Helical" evidence="1">
    <location>
        <begin position="353"/>
        <end position="370"/>
    </location>
</feature>
<dbReference type="OrthoDB" id="7573195at2"/>
<sequence>MRPLGRGATLGLRIVWFATLLFAVGAVISGTMFVLREHRQIAPVFAARGIDYDYSADGRILLMQRHGQDQKLTGELVGVDGRPVRSPRLLDDLTPLVQALPQRPVELSFRGEDGQVRSLVVPFKPVVRSPDAEQRFALRLLLGLTACTVLLVCSLLLGFRRPSDPVAMLFAFSFALIAASIDPPLLMWMGLGHWLAYDVVGAIWFTLLLIALTSFPDGVFFPRFFRFVLVTSLPLGIFLSLPQVDGNLQALVGIAALLGALLGQVRRYRRLSPGIERQQIKWACFGFAAGFVLLAAAFSLLPFVPAGGAADSPLLAMVVVSLFSLGMALLPLGLLVALLKFRLWEADQVIGRSAAYAAVTLIVGVVWAASADLAKLIIFSIMGEHHETGATTLGAIVAAGVFSPTQSAVLRWSQKHFRDAVERLRDLPADLDKWKLVEPPEVLGARVLERIDAAVHPSAARLELLTDQGAEPVAAIHEAAETSQALPLKDSVGQVGRLLLGKRSDGNRYNKAQLEGLRAILPALADALRTSHARFKRETGMQRLIEEMQTRIAELERRPGPAAG</sequence>
<feature type="transmembrane region" description="Helical" evidence="1">
    <location>
        <begin position="12"/>
        <end position="35"/>
    </location>
</feature>
<dbReference type="AlphaFoldDB" id="A0A3R9YLZ9"/>
<evidence type="ECO:0000313" key="2">
    <source>
        <dbReference type="EMBL" id="RST30530.1"/>
    </source>
</evidence>
<gene>
    <name evidence="2" type="ORF">HMF7854_06565</name>
</gene>
<evidence type="ECO:0000256" key="1">
    <source>
        <dbReference type="SAM" id="Phobius"/>
    </source>
</evidence>
<keyword evidence="3" id="KW-1185">Reference proteome</keyword>